<accession>A0ACC2GCB3</accession>
<dbReference type="Proteomes" id="UP001157502">
    <property type="component" value="Chromosome 15"/>
</dbReference>
<evidence type="ECO:0000313" key="1">
    <source>
        <dbReference type="EMBL" id="KAJ8001292.1"/>
    </source>
</evidence>
<evidence type="ECO:0000313" key="2">
    <source>
        <dbReference type="Proteomes" id="UP001157502"/>
    </source>
</evidence>
<dbReference type="EMBL" id="CM055742">
    <property type="protein sequence ID" value="KAJ8001292.1"/>
    <property type="molecule type" value="Genomic_DNA"/>
</dbReference>
<proteinExistence type="predicted"/>
<sequence>MAIIHPLKPRLSAAVTKVLILCIWALAVVLAFPLCFYSSIRVLPNRTICYVAWPRSDYDSFMYHIIVMVLVYMLPLFVMGVTYTIMGFTLWGGEIPGNCCDNYHGQLQAKRKTNSECRNR</sequence>
<comment type="caution">
    <text evidence="1">The sequence shown here is derived from an EMBL/GenBank/DDBJ whole genome shotgun (WGS) entry which is preliminary data.</text>
</comment>
<keyword evidence="2" id="KW-1185">Reference proteome</keyword>
<gene>
    <name evidence="1" type="ORF">DPEC_G00192810</name>
</gene>
<name>A0ACC2GCB3_DALPE</name>
<reference evidence="1" key="1">
    <citation type="submission" date="2021-05" db="EMBL/GenBank/DDBJ databases">
        <authorList>
            <person name="Pan Q."/>
            <person name="Jouanno E."/>
            <person name="Zahm M."/>
            <person name="Klopp C."/>
            <person name="Cabau C."/>
            <person name="Louis A."/>
            <person name="Berthelot C."/>
            <person name="Parey E."/>
            <person name="Roest Crollius H."/>
            <person name="Montfort J."/>
            <person name="Robinson-Rechavi M."/>
            <person name="Bouchez O."/>
            <person name="Lampietro C."/>
            <person name="Lopez Roques C."/>
            <person name="Donnadieu C."/>
            <person name="Postlethwait J."/>
            <person name="Bobe J."/>
            <person name="Dillon D."/>
            <person name="Chandos A."/>
            <person name="von Hippel F."/>
            <person name="Guiguen Y."/>
        </authorList>
    </citation>
    <scope>NUCLEOTIDE SEQUENCE</scope>
    <source>
        <strain evidence="1">YG-Jan2019</strain>
    </source>
</reference>
<organism evidence="1 2">
    <name type="scientific">Dallia pectoralis</name>
    <name type="common">Alaska blackfish</name>
    <dbReference type="NCBI Taxonomy" id="75939"/>
    <lineage>
        <taxon>Eukaryota</taxon>
        <taxon>Metazoa</taxon>
        <taxon>Chordata</taxon>
        <taxon>Craniata</taxon>
        <taxon>Vertebrata</taxon>
        <taxon>Euteleostomi</taxon>
        <taxon>Actinopterygii</taxon>
        <taxon>Neopterygii</taxon>
        <taxon>Teleostei</taxon>
        <taxon>Protacanthopterygii</taxon>
        <taxon>Esociformes</taxon>
        <taxon>Umbridae</taxon>
        <taxon>Dallia</taxon>
    </lineage>
</organism>
<protein>
    <submittedName>
        <fullName evidence="1">Uncharacterized protein</fullName>
    </submittedName>
</protein>